<feature type="domain" description="SnoaL-like" evidence="2">
    <location>
        <begin position="46"/>
        <end position="144"/>
    </location>
</feature>
<dbReference type="Gene3D" id="3.10.450.50">
    <property type="match status" value="1"/>
</dbReference>
<evidence type="ECO:0000313" key="3">
    <source>
        <dbReference type="EMBL" id="WEK38957.1"/>
    </source>
</evidence>
<dbReference type="EMBL" id="CP119326">
    <property type="protein sequence ID" value="WEK38957.1"/>
    <property type="molecule type" value="Genomic_DNA"/>
</dbReference>
<dbReference type="InterPro" id="IPR037401">
    <property type="entry name" value="SnoaL-like"/>
</dbReference>
<feature type="signal peptide" evidence="1">
    <location>
        <begin position="1"/>
        <end position="23"/>
    </location>
</feature>
<evidence type="ECO:0000313" key="4">
    <source>
        <dbReference type="Proteomes" id="UP001213664"/>
    </source>
</evidence>
<dbReference type="InterPro" id="IPR032710">
    <property type="entry name" value="NTF2-like_dom_sf"/>
</dbReference>
<dbReference type="GO" id="GO:0030638">
    <property type="term" value="P:polyketide metabolic process"/>
    <property type="evidence" value="ECO:0007669"/>
    <property type="project" value="InterPro"/>
</dbReference>
<feature type="chain" id="PRO_5042620569" evidence="1">
    <location>
        <begin position="24"/>
        <end position="169"/>
    </location>
</feature>
<accession>A0AAJ5X0H6</accession>
<reference evidence="3" key="1">
    <citation type="submission" date="2023-03" db="EMBL/GenBank/DDBJ databases">
        <title>Andean soil-derived lignocellulolytic bacterial consortium as a source of novel taxa and putative plastic-active enzymes.</title>
        <authorList>
            <person name="Diaz-Garcia L."/>
            <person name="Chuvochina M."/>
            <person name="Feuerriegel G."/>
            <person name="Bunk B."/>
            <person name="Sproer C."/>
            <person name="Streit W.R."/>
            <person name="Rodriguez L.M."/>
            <person name="Overmann J."/>
            <person name="Jimenez D.J."/>
        </authorList>
    </citation>
    <scope>NUCLEOTIDE SEQUENCE</scope>
    <source>
        <strain evidence="3">MAG 833</strain>
    </source>
</reference>
<sequence length="169" mass="18296">MRTSLIAAVAAFGLAAVALPASAALAQQAAPSSSRTSQEEANARLVTAFYELAFNQHKPTEAARLYIGDHYIQHNPFVPNGAAAFYEYFEGFFRDNPQSRAVIHRVIVDGDLVVLHVHSQKTPSDPGQAVIDIFRVENGKIVEHFDVIQEVPDAATANGNTMFDGSKAD</sequence>
<name>A0AAJ5X0H6_9CAUL</name>
<dbReference type="InterPro" id="IPR009959">
    <property type="entry name" value="Cyclase_SnoaL-like"/>
</dbReference>
<protein>
    <submittedName>
        <fullName evidence="3">Nuclear transport factor 2 family protein</fullName>
    </submittedName>
</protein>
<dbReference type="PANTHER" id="PTHR38436:SF1">
    <property type="entry name" value="ESTER CYCLASE"/>
    <property type="match status" value="1"/>
</dbReference>
<organism evidence="3 4">
    <name type="scientific">Candidatus Brevundimonas colombiensis</name>
    <dbReference type="NCBI Taxonomy" id="3121376"/>
    <lineage>
        <taxon>Bacteria</taxon>
        <taxon>Pseudomonadati</taxon>
        <taxon>Pseudomonadota</taxon>
        <taxon>Alphaproteobacteria</taxon>
        <taxon>Caulobacterales</taxon>
        <taxon>Caulobacteraceae</taxon>
        <taxon>Brevundimonas</taxon>
    </lineage>
</organism>
<dbReference type="PANTHER" id="PTHR38436">
    <property type="entry name" value="POLYKETIDE CYCLASE SNOAL-LIKE DOMAIN"/>
    <property type="match status" value="1"/>
</dbReference>
<dbReference type="Pfam" id="PF12680">
    <property type="entry name" value="SnoaL_2"/>
    <property type="match status" value="1"/>
</dbReference>
<dbReference type="Proteomes" id="UP001213664">
    <property type="component" value="Chromosome"/>
</dbReference>
<evidence type="ECO:0000256" key="1">
    <source>
        <dbReference type="SAM" id="SignalP"/>
    </source>
</evidence>
<evidence type="ECO:0000259" key="2">
    <source>
        <dbReference type="Pfam" id="PF12680"/>
    </source>
</evidence>
<dbReference type="SUPFAM" id="SSF54427">
    <property type="entry name" value="NTF2-like"/>
    <property type="match status" value="1"/>
</dbReference>
<gene>
    <name evidence="3" type="ORF">P0Y50_10405</name>
</gene>
<dbReference type="AlphaFoldDB" id="A0AAJ5X0H6"/>
<keyword evidence="1" id="KW-0732">Signal</keyword>
<proteinExistence type="predicted"/>